<dbReference type="EMBL" id="CAJEWN010000626">
    <property type="protein sequence ID" value="CAD2187182.1"/>
    <property type="molecule type" value="Genomic_DNA"/>
</dbReference>
<proteinExistence type="predicted"/>
<comment type="caution">
    <text evidence="2">The sequence shown here is derived from an EMBL/GenBank/DDBJ whole genome shotgun (WGS) entry which is preliminary data.</text>
</comment>
<name>A0A6V7WJJ9_MELEN</name>
<protein>
    <submittedName>
        <fullName evidence="2">Uncharacterized protein</fullName>
    </submittedName>
</protein>
<sequence length="98" mass="10993">MTEEFIPKHLQVPQGSTQNGEEIDKVKCQDSSNVGDKSCRTWASITAVKKQGYAEAFPSLPTKIEVNSEAMEGEKTKLDYKAIFLLKNKNNPILRVSY</sequence>
<dbReference type="AlphaFoldDB" id="A0A6V7WJJ9"/>
<dbReference type="Proteomes" id="UP000580250">
    <property type="component" value="Unassembled WGS sequence"/>
</dbReference>
<gene>
    <name evidence="2" type="ORF">MENT_LOCUS39747</name>
</gene>
<feature type="region of interest" description="Disordered" evidence="1">
    <location>
        <begin position="1"/>
        <end position="22"/>
    </location>
</feature>
<evidence type="ECO:0000313" key="3">
    <source>
        <dbReference type="Proteomes" id="UP000580250"/>
    </source>
</evidence>
<evidence type="ECO:0000313" key="2">
    <source>
        <dbReference type="EMBL" id="CAD2187182.1"/>
    </source>
</evidence>
<reference evidence="2 3" key="1">
    <citation type="submission" date="2020-08" db="EMBL/GenBank/DDBJ databases">
        <authorList>
            <person name="Koutsovoulos G."/>
            <person name="Danchin GJ E."/>
        </authorList>
    </citation>
    <scope>NUCLEOTIDE SEQUENCE [LARGE SCALE GENOMIC DNA]</scope>
</reference>
<organism evidence="2 3">
    <name type="scientific">Meloidogyne enterolobii</name>
    <name type="common">Root-knot nematode worm</name>
    <name type="synonym">Meloidogyne mayaguensis</name>
    <dbReference type="NCBI Taxonomy" id="390850"/>
    <lineage>
        <taxon>Eukaryota</taxon>
        <taxon>Metazoa</taxon>
        <taxon>Ecdysozoa</taxon>
        <taxon>Nematoda</taxon>
        <taxon>Chromadorea</taxon>
        <taxon>Rhabditida</taxon>
        <taxon>Tylenchina</taxon>
        <taxon>Tylenchomorpha</taxon>
        <taxon>Tylenchoidea</taxon>
        <taxon>Meloidogynidae</taxon>
        <taxon>Meloidogyninae</taxon>
        <taxon>Meloidogyne</taxon>
    </lineage>
</organism>
<evidence type="ECO:0000256" key="1">
    <source>
        <dbReference type="SAM" id="MobiDB-lite"/>
    </source>
</evidence>
<accession>A0A6V7WJJ9</accession>